<accession>A0A066XAM1</accession>
<keyword evidence="3" id="KW-1185">Reference proteome</keyword>
<dbReference type="AlphaFoldDB" id="A0A066XAM1"/>
<organism evidence="2 3">
    <name type="scientific">Colletotrichum sublineola</name>
    <name type="common">Sorghum anthracnose fungus</name>
    <dbReference type="NCBI Taxonomy" id="1173701"/>
    <lineage>
        <taxon>Eukaryota</taxon>
        <taxon>Fungi</taxon>
        <taxon>Dikarya</taxon>
        <taxon>Ascomycota</taxon>
        <taxon>Pezizomycotina</taxon>
        <taxon>Sordariomycetes</taxon>
        <taxon>Hypocreomycetidae</taxon>
        <taxon>Glomerellales</taxon>
        <taxon>Glomerellaceae</taxon>
        <taxon>Colletotrichum</taxon>
        <taxon>Colletotrichum graminicola species complex</taxon>
    </lineage>
</organism>
<dbReference type="EMBL" id="JMSE01000958">
    <property type="protein sequence ID" value="KDN66193.1"/>
    <property type="molecule type" value="Genomic_DNA"/>
</dbReference>
<evidence type="ECO:0000313" key="3">
    <source>
        <dbReference type="Proteomes" id="UP000027238"/>
    </source>
</evidence>
<comment type="caution">
    <text evidence="2">The sequence shown here is derived from an EMBL/GenBank/DDBJ whole genome shotgun (WGS) entry which is preliminary data.</text>
</comment>
<feature type="region of interest" description="Disordered" evidence="1">
    <location>
        <begin position="237"/>
        <end position="259"/>
    </location>
</feature>
<evidence type="ECO:0000256" key="1">
    <source>
        <dbReference type="SAM" id="MobiDB-lite"/>
    </source>
</evidence>
<dbReference type="Proteomes" id="UP000027238">
    <property type="component" value="Unassembled WGS sequence"/>
</dbReference>
<sequence>MGKSTRSLTEGKEGTHTDMTTKAAAAGRQEEQAEPVGPTGHRRMEPSHSRAAHVWRCGASHLTVSAAFAALPLSPSGKSKKKSRRGYTHPWTGPYGGPWIRPSQETRKRSLSLSETHHCPSPKVLSRRISDQSCSSCLALATPYTPYLPAAAESSRGATFAVPYIHGDRVEAGISYTNPTPPVIRMFTLSLARHDMPQNHQTTWRCQPAAVRRSPIKEIFHVTLRCPVLLCTNSEPPASNMVNTNSSSPGSSSATRSRQPLSLHRIPLILCVTLP</sequence>
<reference evidence="3" key="1">
    <citation type="journal article" date="2014" name="Genome Announc.">
        <title>Draft genome sequence of Colletotrichum sublineola, a destructive pathogen of cultivated sorghum.</title>
        <authorList>
            <person name="Baroncelli R."/>
            <person name="Sanz-Martin J.M."/>
            <person name="Rech G.E."/>
            <person name="Sukno S.A."/>
            <person name="Thon M.R."/>
        </authorList>
    </citation>
    <scope>NUCLEOTIDE SEQUENCE [LARGE SCALE GENOMIC DNA]</scope>
    <source>
        <strain evidence="3">TX430BB</strain>
    </source>
</reference>
<feature type="region of interest" description="Disordered" evidence="1">
    <location>
        <begin position="1"/>
        <end position="52"/>
    </location>
</feature>
<proteinExistence type="predicted"/>
<feature type="compositionally biased region" description="Basic residues" evidence="1">
    <location>
        <begin position="78"/>
        <end position="87"/>
    </location>
</feature>
<gene>
    <name evidence="2" type="ORF">CSUB01_06106</name>
</gene>
<name>A0A066XAM1_COLSU</name>
<feature type="compositionally biased region" description="Low complexity" evidence="1">
    <location>
        <begin position="246"/>
        <end position="257"/>
    </location>
</feature>
<evidence type="ECO:0000313" key="2">
    <source>
        <dbReference type="EMBL" id="KDN66193.1"/>
    </source>
</evidence>
<protein>
    <submittedName>
        <fullName evidence="2">Uncharacterized protein</fullName>
    </submittedName>
</protein>
<feature type="region of interest" description="Disordered" evidence="1">
    <location>
        <begin position="73"/>
        <end position="124"/>
    </location>
</feature>
<dbReference type="HOGENOM" id="CLU_1011992_0_0_1"/>